<evidence type="ECO:0000256" key="5">
    <source>
        <dbReference type="ARBA" id="ARBA00022806"/>
    </source>
</evidence>
<proteinExistence type="inferred from homology"/>
<evidence type="ECO:0000256" key="3">
    <source>
        <dbReference type="ARBA" id="ARBA00022763"/>
    </source>
</evidence>
<dbReference type="InterPro" id="IPR027785">
    <property type="entry name" value="UvrD-like_helicase_C"/>
</dbReference>
<dbReference type="Gene3D" id="1.10.10.1020">
    <property type="entry name" value="RecBCD complex, subunit RecD, N-terminal domain"/>
    <property type="match status" value="1"/>
</dbReference>
<evidence type="ECO:0000256" key="6">
    <source>
        <dbReference type="ARBA" id="ARBA00022839"/>
    </source>
</evidence>
<dbReference type="InterPro" id="IPR050534">
    <property type="entry name" value="Coronavir_polyprotein_1ab"/>
</dbReference>
<dbReference type="RefSeq" id="WP_160410709.1">
    <property type="nucleotide sequence ID" value="NZ_WSES01000012.1"/>
</dbReference>
<dbReference type="PANTHER" id="PTHR43788">
    <property type="entry name" value="DNA2/NAM7 HELICASE FAMILY MEMBER"/>
    <property type="match status" value="1"/>
</dbReference>
<dbReference type="InterPro" id="IPR041851">
    <property type="entry name" value="RecD_N_sf"/>
</dbReference>
<keyword evidence="10 11" id="KW-0413">Isomerase</keyword>
<evidence type="ECO:0000256" key="2">
    <source>
        <dbReference type="ARBA" id="ARBA00022741"/>
    </source>
</evidence>
<comment type="similarity">
    <text evidence="11">Belongs to the RecD family.</text>
</comment>
<keyword evidence="6 11" id="KW-0269">Exonuclease</keyword>
<comment type="catalytic activity">
    <reaction evidence="11">
        <text>ATP + H2O = ADP + phosphate + H(+)</text>
        <dbReference type="Rhea" id="RHEA:13065"/>
        <dbReference type="ChEBI" id="CHEBI:15377"/>
        <dbReference type="ChEBI" id="CHEBI:15378"/>
        <dbReference type="ChEBI" id="CHEBI:30616"/>
        <dbReference type="ChEBI" id="CHEBI:43474"/>
        <dbReference type="ChEBI" id="CHEBI:456216"/>
        <dbReference type="EC" id="5.6.2.3"/>
    </reaction>
</comment>
<evidence type="ECO:0000256" key="8">
    <source>
        <dbReference type="ARBA" id="ARBA00023125"/>
    </source>
</evidence>
<dbReference type="InterPro" id="IPR027417">
    <property type="entry name" value="P-loop_NTPase"/>
</dbReference>
<dbReference type="Gene3D" id="3.40.50.300">
    <property type="entry name" value="P-loop containing nucleotide triphosphate hydrolases"/>
    <property type="match status" value="3"/>
</dbReference>
<keyword evidence="15" id="KW-1185">Reference proteome</keyword>
<comment type="caution">
    <text evidence="14">The sequence shown here is derived from an EMBL/GenBank/DDBJ whole genome shotgun (WGS) entry which is preliminary data.</text>
</comment>
<accession>A0A7X3G5R0</accession>
<comment type="subunit">
    <text evidence="11">Heterotrimer of RecB, RecC and RecD. All subunits contribute to DNA-binding.</text>
</comment>
<keyword evidence="3 11" id="KW-0227">DNA damage</keyword>
<keyword evidence="2 11" id="KW-0547">Nucleotide-binding</keyword>
<evidence type="ECO:0000313" key="14">
    <source>
        <dbReference type="EMBL" id="MVW64191.1"/>
    </source>
</evidence>
<dbReference type="EC" id="5.6.2.3" evidence="11"/>
<keyword evidence="5 11" id="KW-0347">Helicase</keyword>
<dbReference type="GO" id="GO:0009338">
    <property type="term" value="C:exodeoxyribonuclease V complex"/>
    <property type="evidence" value="ECO:0007669"/>
    <property type="project" value="InterPro"/>
</dbReference>
<dbReference type="EMBL" id="WSES01000012">
    <property type="protein sequence ID" value="MVW64191.1"/>
    <property type="molecule type" value="Genomic_DNA"/>
</dbReference>
<dbReference type="InterPro" id="IPR049550">
    <property type="entry name" value="RecD_N"/>
</dbReference>
<reference evidence="14 15" key="1">
    <citation type="submission" date="2019-12" db="EMBL/GenBank/DDBJ databases">
        <authorList>
            <person name="Li C."/>
            <person name="Zhao J."/>
        </authorList>
    </citation>
    <scope>NUCLEOTIDE SEQUENCE [LARGE SCALE GENOMIC DNA]</scope>
    <source>
        <strain evidence="14 15">NEAU-DD11</strain>
    </source>
</reference>
<evidence type="ECO:0000256" key="11">
    <source>
        <dbReference type="HAMAP-Rule" id="MF_01487"/>
    </source>
</evidence>
<dbReference type="GO" id="GO:0005524">
    <property type="term" value="F:ATP binding"/>
    <property type="evidence" value="ECO:0007669"/>
    <property type="project" value="UniProtKB-UniRule"/>
</dbReference>
<keyword evidence="7 11" id="KW-0067">ATP-binding</keyword>
<dbReference type="Proteomes" id="UP000443353">
    <property type="component" value="Unassembled WGS sequence"/>
</dbReference>
<feature type="domain" description="RecBCD enzyme subunit RecD N-terminal" evidence="13">
    <location>
        <begin position="16"/>
        <end position="125"/>
    </location>
</feature>
<comment type="function">
    <text evidence="11">A helicase/nuclease that prepares dsDNA breaks (DSB) for recombinational DNA repair. Binds to DSBs and unwinds DNA via a highly rapid and processive ATP-dependent bidirectional helicase activity. Unwinds dsDNA until it encounters a Chi (crossover hotspot instigator) sequence from the 3' direction. Cuts ssDNA a few nucleotides 3' to the Chi site. The properties and activities of the enzyme are changed at Chi. The Chi-altered holoenzyme produces a long 3'-ssDNA overhang and facilitates RecA-binding to the ssDNA for homologous DNA recombination and repair. Holoenzyme degrades any linearized DNA that is unable to undergo homologous recombination. In the holoenzyme this subunit has ssDNA-dependent ATPase and 5'-3' helicase activity. When added to pre-assembled RecBC greatly stimulates nuclease activity and augments holoenzyme processivity. Negatively regulates the RecA-loading ability of RecBCD.</text>
</comment>
<dbReference type="NCBIfam" id="TIGR01447">
    <property type="entry name" value="recD"/>
    <property type="match status" value="1"/>
</dbReference>
<dbReference type="GO" id="GO:0000724">
    <property type="term" value="P:double-strand break repair via homologous recombination"/>
    <property type="evidence" value="ECO:0007669"/>
    <property type="project" value="UniProtKB-UniRule"/>
</dbReference>
<name>A0A7X3G5R0_9BURK</name>
<evidence type="ECO:0000313" key="15">
    <source>
        <dbReference type="Proteomes" id="UP000443353"/>
    </source>
</evidence>
<feature type="binding site" evidence="11">
    <location>
        <begin position="192"/>
        <end position="199"/>
    </location>
    <ligand>
        <name>ATP</name>
        <dbReference type="ChEBI" id="CHEBI:30616"/>
    </ligand>
</feature>
<dbReference type="Pfam" id="PF13538">
    <property type="entry name" value="UvrD_C_2"/>
    <property type="match status" value="1"/>
</dbReference>
<evidence type="ECO:0000256" key="10">
    <source>
        <dbReference type="ARBA" id="ARBA00023235"/>
    </source>
</evidence>
<keyword evidence="4 11" id="KW-0378">Hydrolase</keyword>
<evidence type="ECO:0000259" key="12">
    <source>
        <dbReference type="Pfam" id="PF13538"/>
    </source>
</evidence>
<dbReference type="InterPro" id="IPR006344">
    <property type="entry name" value="RecD"/>
</dbReference>
<dbReference type="GO" id="GO:0008854">
    <property type="term" value="F:exodeoxyribonuclease V activity"/>
    <property type="evidence" value="ECO:0007669"/>
    <property type="project" value="InterPro"/>
</dbReference>
<keyword evidence="1 11" id="KW-0540">Nuclease</keyword>
<evidence type="ECO:0000259" key="13">
    <source>
        <dbReference type="Pfam" id="PF21185"/>
    </source>
</evidence>
<dbReference type="PANTHER" id="PTHR43788:SF6">
    <property type="entry name" value="DNA HELICASE B"/>
    <property type="match status" value="1"/>
</dbReference>
<dbReference type="GO" id="GO:0017116">
    <property type="term" value="F:single-stranded DNA helicase activity"/>
    <property type="evidence" value="ECO:0007669"/>
    <property type="project" value="TreeGrafter"/>
</dbReference>
<gene>
    <name evidence="11 14" type="primary">recD</name>
    <name evidence="14" type="ORF">GPY61_30105</name>
</gene>
<dbReference type="GO" id="GO:0003677">
    <property type="term" value="F:DNA binding"/>
    <property type="evidence" value="ECO:0007669"/>
    <property type="project" value="UniProtKB-UniRule"/>
</dbReference>
<feature type="domain" description="UvrD-like helicase C-terminal" evidence="12">
    <location>
        <begin position="575"/>
        <end position="621"/>
    </location>
</feature>
<evidence type="ECO:0000256" key="1">
    <source>
        <dbReference type="ARBA" id="ARBA00022722"/>
    </source>
</evidence>
<dbReference type="Pfam" id="PF21185">
    <property type="entry name" value="RecD_N"/>
    <property type="match status" value="1"/>
</dbReference>
<evidence type="ECO:0000256" key="7">
    <source>
        <dbReference type="ARBA" id="ARBA00022840"/>
    </source>
</evidence>
<sequence length="650" mass="70846">MTSALLLDELDACADEGGLRRLGCAFARFIATLADVPPCVLLSCVLLSELESRGDTCLSLDDLVEDPCAKLHLTPEQCERLHRAIGSFPASKADWAQTFSRCEQVYTPGKTDHHQPLVLENDRLYLRRFWRDERSTARLVGMRAQTRRTVDPERAKALLDKMFPRARDEHEPDWQKIACAIAARSQVAIITGGPGTGKTYTVARLLALLYALSTRPQQLRFALAAPSGKAAVRLKQSIDKALQKLGDQVGGDIDVAGLMAAIPTSGTLHSLLGANPTTRAVRHDVNNPLDVDVLIVDEASMVHLEMMADVLEALPANAILVLLGDKDQLSSVEAGAVLGDLCDGAQAGNYDPETAEYVLRTSGERLPPAMVGTGSPLAQCTVMLRKSHRYGGAIGQLALAVNANEVARAQDILSQTADDAVAWRDRARQADLLDLAVRGRAGAEGGYARYLELVAAGPQDAGEAAHEEWVTKVLLAFDQFRVLCAVRQGDWGVEGVNEAIEQRLIQEKFIVRSGEWYAGRPVMVTQNDHAMGVFNGDVGVTLPDASAQKRLRVYFQGEVRVKSVLPTRLPHIETAYAMTVHKVQGSEYAHTVLALPNKSSAVVVRELIYTGITRASTWFTLCTPNAAVLQDGMYTQTKRISGLRDFMRQH</sequence>
<keyword evidence="8 11" id="KW-0238">DNA-binding</keyword>
<evidence type="ECO:0000256" key="4">
    <source>
        <dbReference type="ARBA" id="ARBA00022801"/>
    </source>
</evidence>
<dbReference type="CDD" id="cd18809">
    <property type="entry name" value="SF1_C_RecD"/>
    <property type="match status" value="1"/>
</dbReference>
<dbReference type="AlphaFoldDB" id="A0A7X3G5R0"/>
<dbReference type="CDD" id="cd17933">
    <property type="entry name" value="DEXSc_RecD-like"/>
    <property type="match status" value="1"/>
</dbReference>
<evidence type="ECO:0000256" key="9">
    <source>
        <dbReference type="ARBA" id="ARBA00023204"/>
    </source>
</evidence>
<dbReference type="SUPFAM" id="SSF52540">
    <property type="entry name" value="P-loop containing nucleoside triphosphate hydrolases"/>
    <property type="match status" value="2"/>
</dbReference>
<protein>
    <recommendedName>
        <fullName evidence="11">RecBCD enzyme subunit RecD</fullName>
        <ecNumber evidence="11">5.6.2.3</ecNumber>
    </recommendedName>
    <alternativeName>
        <fullName evidence="11">DNA 5'-3' helicase subunit RecD</fullName>
    </alternativeName>
    <alternativeName>
        <fullName evidence="11">Exonuclease V subunit RecD</fullName>
        <shortName evidence="11">ExoV subunit RecD</shortName>
    </alternativeName>
    <alternativeName>
        <fullName evidence="11">Helicase/nuclease RecBCD subunit RecD</fullName>
    </alternativeName>
</protein>
<dbReference type="GO" id="GO:0043139">
    <property type="term" value="F:5'-3' DNA helicase activity"/>
    <property type="evidence" value="ECO:0007669"/>
    <property type="project" value="UniProtKB-UniRule"/>
</dbReference>
<dbReference type="HAMAP" id="MF_01487">
    <property type="entry name" value="RecD"/>
    <property type="match status" value="1"/>
</dbReference>
<dbReference type="Pfam" id="PF13245">
    <property type="entry name" value="AAA_19"/>
    <property type="match status" value="1"/>
</dbReference>
<organism evidence="14 15">
    <name type="scientific">Massilia cellulosiltytica</name>
    <dbReference type="NCBI Taxonomy" id="2683234"/>
    <lineage>
        <taxon>Bacteria</taxon>
        <taxon>Pseudomonadati</taxon>
        <taxon>Pseudomonadota</taxon>
        <taxon>Betaproteobacteria</taxon>
        <taxon>Burkholderiales</taxon>
        <taxon>Oxalobacteraceae</taxon>
        <taxon>Telluria group</taxon>
        <taxon>Massilia</taxon>
    </lineage>
</organism>
<keyword evidence="9 11" id="KW-0234">DNA repair</keyword>
<comment type="miscellaneous">
    <text evidence="11">In the RecBCD complex, RecB has a slow 3'-5' helicase, an exonuclease activity and loads RecA onto ssDNA, RecD has a fast 5'-3' helicase activity, while RecC stimulates the ATPase and processivity of the RecB helicase and contributes to recognition of the Chi site.</text>
</comment>